<name>A0ABR7KUR6_9SPHI</name>
<keyword evidence="3" id="KW-1185">Reference proteome</keyword>
<feature type="transmembrane region" description="Helical" evidence="1">
    <location>
        <begin position="149"/>
        <end position="167"/>
    </location>
</feature>
<sequence length="411" mass="47475">MDKKALFLFLLIIFSLKYFDGTFGREGIMKNIDYGYMLIAIIISIPYMFKKSGGFIFPIQLICAAILISILMAKYTWGQGFEYSTTTIPYMMWFVFFYLINNHIPISKIESIILIFGIIYIVLFLFQFSHNGTVYFGSQQEFKEDRGVVRINFPGGGVFFLSCFIAINKFTNKELRYNFLWLSYAIIGLVITVMQVTRQVIFVVLIFYMIHFLRNVKFIYKIGTIILFSCTFYIFINSGISISTGLVNQQKEDASAGKDYIRIQAAEYYLTKFNSNAVNKVLGNGFFNDTSNYGKSLILLGENYGYYLTDVGIVEVYIVFGIFAIVGYLIILIKSIVIPVPPNYQYLKYYLWMIMLTSLTSDFLISYNFLIATVLVLCCYQKIYESEKAKQLISSNNQLNLNEIHNRYSSI</sequence>
<keyword evidence="1" id="KW-1133">Transmembrane helix</keyword>
<feature type="transmembrane region" description="Helical" evidence="1">
    <location>
        <begin position="83"/>
        <end position="100"/>
    </location>
</feature>
<evidence type="ECO:0000313" key="2">
    <source>
        <dbReference type="EMBL" id="MBC6111852.1"/>
    </source>
</evidence>
<proteinExistence type="predicted"/>
<evidence type="ECO:0000256" key="1">
    <source>
        <dbReference type="SAM" id="Phobius"/>
    </source>
</evidence>
<organism evidence="2 3">
    <name type="scientific">Pedobacter fastidiosus</name>
    <dbReference type="NCBI Taxonomy" id="2765361"/>
    <lineage>
        <taxon>Bacteria</taxon>
        <taxon>Pseudomonadati</taxon>
        <taxon>Bacteroidota</taxon>
        <taxon>Sphingobacteriia</taxon>
        <taxon>Sphingobacteriales</taxon>
        <taxon>Sphingobacteriaceae</taxon>
        <taxon>Pedobacter</taxon>
    </lineage>
</organism>
<feature type="transmembrane region" description="Helical" evidence="1">
    <location>
        <begin position="34"/>
        <end position="49"/>
    </location>
</feature>
<gene>
    <name evidence="2" type="ORF">H7U22_15620</name>
</gene>
<evidence type="ECO:0008006" key="4">
    <source>
        <dbReference type="Google" id="ProtNLM"/>
    </source>
</evidence>
<feature type="transmembrane region" description="Helical" evidence="1">
    <location>
        <begin position="218"/>
        <end position="236"/>
    </location>
</feature>
<feature type="transmembrane region" description="Helical" evidence="1">
    <location>
        <begin position="56"/>
        <end position="77"/>
    </location>
</feature>
<feature type="transmembrane region" description="Helical" evidence="1">
    <location>
        <begin position="179"/>
        <end position="212"/>
    </location>
</feature>
<evidence type="ECO:0000313" key="3">
    <source>
        <dbReference type="Proteomes" id="UP000652755"/>
    </source>
</evidence>
<comment type="caution">
    <text evidence="2">The sequence shown here is derived from an EMBL/GenBank/DDBJ whole genome shotgun (WGS) entry which is preliminary data.</text>
</comment>
<feature type="transmembrane region" description="Helical" evidence="1">
    <location>
        <begin position="112"/>
        <end position="129"/>
    </location>
</feature>
<keyword evidence="1" id="KW-0472">Membrane</keyword>
<feature type="transmembrane region" description="Helical" evidence="1">
    <location>
        <begin position="349"/>
        <end position="380"/>
    </location>
</feature>
<accession>A0ABR7KUR6</accession>
<protein>
    <recommendedName>
        <fullName evidence="4">O-antigen ligase like membrane protein</fullName>
    </recommendedName>
</protein>
<dbReference type="Proteomes" id="UP000652755">
    <property type="component" value="Unassembled WGS sequence"/>
</dbReference>
<keyword evidence="1" id="KW-0812">Transmembrane</keyword>
<dbReference type="RefSeq" id="WP_187072285.1">
    <property type="nucleotide sequence ID" value="NZ_JACRYL010000014.1"/>
</dbReference>
<reference evidence="2 3" key="1">
    <citation type="submission" date="2020-08" db="EMBL/GenBank/DDBJ databases">
        <authorList>
            <person name="Sun Q."/>
            <person name="Inoue M."/>
        </authorList>
    </citation>
    <scope>NUCLEOTIDE SEQUENCE [LARGE SCALE GENOMIC DNA]</scope>
    <source>
        <strain evidence="2 3">CCM 8938</strain>
    </source>
</reference>
<dbReference type="EMBL" id="JACRYL010000014">
    <property type="protein sequence ID" value="MBC6111852.1"/>
    <property type="molecule type" value="Genomic_DNA"/>
</dbReference>
<feature type="transmembrane region" description="Helical" evidence="1">
    <location>
        <begin position="316"/>
        <end position="337"/>
    </location>
</feature>